<dbReference type="EMBL" id="GG657757">
    <property type="protein sequence ID" value="EFL33575.1"/>
    <property type="molecule type" value="Genomic_DNA"/>
</dbReference>
<reference evidence="2" key="1">
    <citation type="submission" date="2009-02" db="EMBL/GenBank/DDBJ databases">
        <title>Annotation of Streptomyces viridochromogenes strain DSM 40736.</title>
        <authorList>
            <consortium name="The Broad Institute Genome Sequencing Platform"/>
            <consortium name="Broad Institute Microbial Sequencing Center"/>
            <person name="Fischbach M."/>
            <person name="Godfrey P."/>
            <person name="Ward D."/>
            <person name="Young S."/>
            <person name="Zeng Q."/>
            <person name="Koehrsen M."/>
            <person name="Alvarado L."/>
            <person name="Berlin A.M."/>
            <person name="Bochicchio J."/>
            <person name="Borenstein D."/>
            <person name="Chapman S.B."/>
            <person name="Chen Z."/>
            <person name="Engels R."/>
            <person name="Freedman E."/>
            <person name="Gellesch M."/>
            <person name="Goldberg J."/>
            <person name="Griggs A."/>
            <person name="Gujja S."/>
            <person name="Heilman E.R."/>
            <person name="Heiman D.I."/>
            <person name="Hepburn T.A."/>
            <person name="Howarth C."/>
            <person name="Jen D."/>
            <person name="Larson L."/>
            <person name="Lewis B."/>
            <person name="Mehta T."/>
            <person name="Park D."/>
            <person name="Pearson M."/>
            <person name="Richards J."/>
            <person name="Roberts A."/>
            <person name="Saif S."/>
            <person name="Shea T.D."/>
            <person name="Shenoy N."/>
            <person name="Sisk P."/>
            <person name="Stolte C."/>
            <person name="Sykes S.N."/>
            <person name="Thomson T."/>
            <person name="Walk T."/>
            <person name="White J."/>
            <person name="Yandava C."/>
            <person name="Straight P."/>
            <person name="Clardy J."/>
            <person name="Hung D."/>
            <person name="Kolter R."/>
            <person name="Mekalanos J."/>
            <person name="Walker S."/>
            <person name="Walsh C.T."/>
            <person name="Wieland-Brown L.C."/>
            <person name="Haas B."/>
            <person name="Nusbaum C."/>
            <person name="Birren B."/>
        </authorList>
    </citation>
    <scope>NUCLEOTIDE SEQUENCE [LARGE SCALE GENOMIC DNA]</scope>
    <source>
        <strain evidence="2">DSM 40736 / JCM 4977 / BCRC 1201 / Tue 494</strain>
    </source>
</reference>
<accession>D9X2A5</accession>
<evidence type="ECO:0000313" key="2">
    <source>
        <dbReference type="Proteomes" id="UP000004184"/>
    </source>
</evidence>
<proteinExistence type="predicted"/>
<dbReference type="HOGENOM" id="CLU_2496698_0_0_11"/>
<organism evidence="1 2">
    <name type="scientific">Streptomyces viridochromogenes (strain DSM 40736 / JCM 4977 / BCRC 1201 / Tue 494)</name>
    <dbReference type="NCBI Taxonomy" id="591159"/>
    <lineage>
        <taxon>Bacteria</taxon>
        <taxon>Bacillati</taxon>
        <taxon>Actinomycetota</taxon>
        <taxon>Actinomycetes</taxon>
        <taxon>Kitasatosporales</taxon>
        <taxon>Streptomycetaceae</taxon>
        <taxon>Streptomyces</taxon>
    </lineage>
</organism>
<name>D9X2A5_STRVT</name>
<gene>
    <name evidence="1" type="ORF">SSQG_04092</name>
</gene>
<dbReference type="STRING" id="591159.SSQG_04092"/>
<sequence>MSIVCQGSPCAARPVVVRLPTIRATEIAVRAAARSTSGTRFPSLPLRPVLPSLVLQFWFPETSSALRPLSTSTLFCFRGFSDLSVG</sequence>
<protein>
    <submittedName>
        <fullName evidence="1">Predicted protein</fullName>
    </submittedName>
</protein>
<evidence type="ECO:0000313" key="1">
    <source>
        <dbReference type="EMBL" id="EFL33575.1"/>
    </source>
</evidence>
<dbReference type="AlphaFoldDB" id="D9X2A5"/>
<dbReference type="Proteomes" id="UP000004184">
    <property type="component" value="Unassembled WGS sequence"/>
</dbReference>
<keyword evidence="2" id="KW-1185">Reference proteome</keyword>